<sequence>MLVDLSDISNMQYQAELTELQNDNSVKTLFSIKEKQETKLPVRLINTTNERRLVQGYETTPLRVKEDIEDVSSELDNGD</sequence>
<dbReference type="EMBL" id="BMAU01021429">
    <property type="protein sequence ID" value="GFY34915.1"/>
    <property type="molecule type" value="Genomic_DNA"/>
</dbReference>
<comment type="caution">
    <text evidence="1">The sequence shown here is derived from an EMBL/GenBank/DDBJ whole genome shotgun (WGS) entry which is preliminary data.</text>
</comment>
<keyword evidence="2" id="KW-1185">Reference proteome</keyword>
<evidence type="ECO:0000313" key="1">
    <source>
        <dbReference type="EMBL" id="GFY34915.1"/>
    </source>
</evidence>
<organism evidence="1 2">
    <name type="scientific">Trichonephila clavipes</name>
    <name type="common">Golden silk orbweaver</name>
    <name type="synonym">Nephila clavipes</name>
    <dbReference type="NCBI Taxonomy" id="2585209"/>
    <lineage>
        <taxon>Eukaryota</taxon>
        <taxon>Metazoa</taxon>
        <taxon>Ecdysozoa</taxon>
        <taxon>Arthropoda</taxon>
        <taxon>Chelicerata</taxon>
        <taxon>Arachnida</taxon>
        <taxon>Araneae</taxon>
        <taxon>Araneomorphae</taxon>
        <taxon>Entelegynae</taxon>
        <taxon>Araneoidea</taxon>
        <taxon>Nephilidae</taxon>
        <taxon>Trichonephila</taxon>
    </lineage>
</organism>
<name>A0A8X6WHK8_TRICX</name>
<proteinExistence type="predicted"/>
<reference evidence="1" key="1">
    <citation type="submission" date="2020-08" db="EMBL/GenBank/DDBJ databases">
        <title>Multicomponent nature underlies the extraordinary mechanical properties of spider dragline silk.</title>
        <authorList>
            <person name="Kono N."/>
            <person name="Nakamura H."/>
            <person name="Mori M."/>
            <person name="Yoshida Y."/>
            <person name="Ohtoshi R."/>
            <person name="Malay A.D."/>
            <person name="Moran D.A.P."/>
            <person name="Tomita M."/>
            <person name="Numata K."/>
            <person name="Arakawa K."/>
        </authorList>
    </citation>
    <scope>NUCLEOTIDE SEQUENCE</scope>
</reference>
<protein>
    <submittedName>
        <fullName evidence="1">Uncharacterized protein</fullName>
    </submittedName>
</protein>
<dbReference type="Proteomes" id="UP000887159">
    <property type="component" value="Unassembled WGS sequence"/>
</dbReference>
<dbReference type="AlphaFoldDB" id="A0A8X6WHK8"/>
<gene>
    <name evidence="1" type="ORF">TNCV_154881</name>
</gene>
<evidence type="ECO:0000313" key="2">
    <source>
        <dbReference type="Proteomes" id="UP000887159"/>
    </source>
</evidence>
<accession>A0A8X6WHK8</accession>